<dbReference type="Pfam" id="PF00563">
    <property type="entry name" value="EAL"/>
    <property type="match status" value="1"/>
</dbReference>
<evidence type="ECO:0000313" key="2">
    <source>
        <dbReference type="EMBL" id="AMC94128.1"/>
    </source>
</evidence>
<dbReference type="InterPro" id="IPR001633">
    <property type="entry name" value="EAL_dom"/>
</dbReference>
<dbReference type="SUPFAM" id="SSF141868">
    <property type="entry name" value="EAL domain-like"/>
    <property type="match status" value="1"/>
</dbReference>
<dbReference type="OrthoDB" id="9805474at2"/>
<dbReference type="InterPro" id="IPR035919">
    <property type="entry name" value="EAL_sf"/>
</dbReference>
<sequence length="276" mass="31733">MMDKERTTQRISTEIIDLDHSEFVAQVLQGMDKQEFKLLFHPILCTQTQSIEVVETLVYWQHPTYGYICCNDFSRKIEMCSLCIPFGIHILRLFSETMSFMKKRIEKTLRFSITISIRQLISEGYVEYICKTLHMFNNSLKDILIVIPDHEAIENLDLVESVLTKLCEQGFSFALSKYETGFKTLECINRLPLSMIKIDQQFIPNKPLHDEFQVGSLFESIVGLCQCKNVTTIAHGIQDKTQATMIQCLGVDFMQGAIFHEPMSVSDLISLCSQCD</sequence>
<protein>
    <recommendedName>
        <fullName evidence="1">EAL domain-containing protein</fullName>
    </recommendedName>
</protein>
<dbReference type="PANTHER" id="PTHR33121">
    <property type="entry name" value="CYCLIC DI-GMP PHOSPHODIESTERASE PDEF"/>
    <property type="match status" value="1"/>
</dbReference>
<dbReference type="Gene3D" id="3.20.20.450">
    <property type="entry name" value="EAL domain"/>
    <property type="match status" value="1"/>
</dbReference>
<dbReference type="CDD" id="cd01948">
    <property type="entry name" value="EAL"/>
    <property type="match status" value="1"/>
</dbReference>
<dbReference type="RefSeq" id="WP_067633544.1">
    <property type="nucleotide sequence ID" value="NZ_CP013213.1"/>
</dbReference>
<reference evidence="2 3" key="1">
    <citation type="submission" date="2015-10" db="EMBL/GenBank/DDBJ databases">
        <title>Erysipelothrix larvae sp. LV19 isolated from the larval gut of the rhinoceros beetle, Trypoxylus dichotomus.</title>
        <authorList>
            <person name="Lim S."/>
            <person name="Kim B.-C."/>
        </authorList>
    </citation>
    <scope>NUCLEOTIDE SEQUENCE [LARGE SCALE GENOMIC DNA]</scope>
    <source>
        <strain evidence="2 3">LV19</strain>
    </source>
</reference>
<feature type="domain" description="EAL" evidence="1">
    <location>
        <begin position="20"/>
        <end position="276"/>
    </location>
</feature>
<keyword evidence="3" id="KW-1185">Reference proteome</keyword>
<proteinExistence type="predicted"/>
<organism evidence="2 3">
    <name type="scientific">Erysipelothrix larvae</name>
    <dbReference type="NCBI Taxonomy" id="1514105"/>
    <lineage>
        <taxon>Bacteria</taxon>
        <taxon>Bacillati</taxon>
        <taxon>Bacillota</taxon>
        <taxon>Erysipelotrichia</taxon>
        <taxon>Erysipelotrichales</taxon>
        <taxon>Erysipelotrichaceae</taxon>
        <taxon>Erysipelothrix</taxon>
    </lineage>
</organism>
<evidence type="ECO:0000259" key="1">
    <source>
        <dbReference type="PROSITE" id="PS50883"/>
    </source>
</evidence>
<dbReference type="InterPro" id="IPR050706">
    <property type="entry name" value="Cyclic-di-GMP_PDE-like"/>
</dbReference>
<dbReference type="STRING" id="1514105.AOC36_09040"/>
<dbReference type="GO" id="GO:0071111">
    <property type="term" value="F:cyclic-guanylate-specific phosphodiesterase activity"/>
    <property type="evidence" value="ECO:0007669"/>
    <property type="project" value="InterPro"/>
</dbReference>
<accession>A0A109UHH6</accession>
<gene>
    <name evidence="2" type="ORF">AOC36_09040</name>
</gene>
<evidence type="ECO:0000313" key="3">
    <source>
        <dbReference type="Proteomes" id="UP000063781"/>
    </source>
</evidence>
<dbReference type="AlphaFoldDB" id="A0A109UHH6"/>
<dbReference type="EMBL" id="CP013213">
    <property type="protein sequence ID" value="AMC94128.1"/>
    <property type="molecule type" value="Genomic_DNA"/>
</dbReference>
<dbReference type="KEGG" id="erl:AOC36_09040"/>
<dbReference type="PANTHER" id="PTHR33121:SF79">
    <property type="entry name" value="CYCLIC DI-GMP PHOSPHODIESTERASE PDED-RELATED"/>
    <property type="match status" value="1"/>
</dbReference>
<dbReference type="Proteomes" id="UP000063781">
    <property type="component" value="Chromosome"/>
</dbReference>
<name>A0A109UHH6_9FIRM</name>
<dbReference type="PROSITE" id="PS50883">
    <property type="entry name" value="EAL"/>
    <property type="match status" value="1"/>
</dbReference>
<dbReference type="SMART" id="SM00052">
    <property type="entry name" value="EAL"/>
    <property type="match status" value="1"/>
</dbReference>